<evidence type="ECO:0000313" key="6">
    <source>
        <dbReference type="EMBL" id="CBX98729.1"/>
    </source>
</evidence>
<dbReference type="AlphaFoldDB" id="E5A531"/>
<dbReference type="GO" id="GO:0005634">
    <property type="term" value="C:nucleus"/>
    <property type="evidence" value="ECO:0007669"/>
    <property type="project" value="UniProtKB-SubCell"/>
</dbReference>
<evidence type="ECO:0000313" key="7">
    <source>
        <dbReference type="Proteomes" id="UP000002668"/>
    </source>
</evidence>
<dbReference type="VEuPathDB" id="FungiDB:LEMA_P079680.1"/>
<evidence type="ECO:0000256" key="3">
    <source>
        <dbReference type="ARBA" id="ARBA00023242"/>
    </source>
</evidence>
<feature type="region of interest" description="Disordered" evidence="4">
    <location>
        <begin position="219"/>
        <end position="420"/>
    </location>
</feature>
<organism evidence="7">
    <name type="scientific">Leptosphaeria maculans (strain JN3 / isolate v23.1.3 / race Av1-4-5-6-7-8)</name>
    <name type="common">Blackleg fungus</name>
    <name type="synonym">Phoma lingam</name>
    <dbReference type="NCBI Taxonomy" id="985895"/>
    <lineage>
        <taxon>Eukaryota</taxon>
        <taxon>Fungi</taxon>
        <taxon>Dikarya</taxon>
        <taxon>Ascomycota</taxon>
        <taxon>Pezizomycotina</taxon>
        <taxon>Dothideomycetes</taxon>
        <taxon>Pleosporomycetidae</taxon>
        <taxon>Pleosporales</taxon>
        <taxon>Pleosporineae</taxon>
        <taxon>Leptosphaeriaceae</taxon>
        <taxon>Plenodomus</taxon>
        <taxon>Plenodomus lingam/Leptosphaeria maculans species complex</taxon>
    </lineage>
</organism>
<name>E5A531_LEPMJ</name>
<dbReference type="RefSeq" id="XP_003842208.1">
    <property type="nucleotide sequence ID" value="XM_003842160.1"/>
</dbReference>
<keyword evidence="7" id="KW-1185">Reference proteome</keyword>
<proteinExistence type="predicted"/>
<sequence>MWTLALPDAVGQVGQQNFNLPNHDSAHIVVTGFVVEVVRTLPPVAGVAAQVPVELGRITVGTWGVRLEAILEPLTIVPGHTQTDPTASTADGSDAVKYELKPRSAEQSEILILRHGDTIHFARSVPSLICKWIASEIQVNSSAAETRATRLPISDINAEASEEDTEDEDLDEATEVSMAIHRPRATPVPRLSNQISIVVQETPTTDRIVGETEFVSANGTSEDNLASTGGAVSPEVVDSAKDEGEAETFSTAHTKTSQLGNIFSSSTTGQSPKTDASVRVDVPISKSDSASAKPADDGAPRPLNSSPRVEILHRASRKRASPPTNDMETEGGKENINRSNKRTKRETEDETITHNNRMSNIDVDEAKKYMAGRKRKSEASEASTDTPSKSQRSSQRSNTAVADSTRYDGPAPRVAVSNSSITKTSQAVKFLKKHGGILIESADEPFNILCVRDGELLKTPKLLLSIARGTPIVTDKWLLNSAKAGQFLATPAYTPSAPKQEKEWNVRFDQVIGQPQTPFSGYTIHFTKSLKATYAAFAEIEHVCKAAGAKKIATTTSRVDKNGKSIVLAKDEGDAEMEKLTQDGITCYHKDLITQSILRGVLNLDSAEFKIQGHAAMPNDNKKTKRQKSK</sequence>
<dbReference type="PANTHER" id="PTHR23196">
    <property type="entry name" value="PAX TRANSCRIPTION ACTIVATION DOMAIN INTERACTING PROTEIN"/>
    <property type="match status" value="1"/>
</dbReference>
<dbReference type="InterPro" id="IPR051579">
    <property type="entry name" value="DDR_Transcriptional_Reg"/>
</dbReference>
<dbReference type="SUPFAM" id="SSF52113">
    <property type="entry name" value="BRCT domain"/>
    <property type="match status" value="1"/>
</dbReference>
<dbReference type="InterPro" id="IPR001357">
    <property type="entry name" value="BRCT_dom"/>
</dbReference>
<dbReference type="GO" id="GO:0006974">
    <property type="term" value="P:DNA damage response"/>
    <property type="evidence" value="ECO:0007669"/>
    <property type="project" value="UniProtKB-KW"/>
</dbReference>
<dbReference type="eggNOG" id="KOG2043">
    <property type="taxonomic scope" value="Eukaryota"/>
</dbReference>
<dbReference type="OMA" id="QDGITCY"/>
<dbReference type="PROSITE" id="PS50172">
    <property type="entry name" value="BRCT"/>
    <property type="match status" value="1"/>
</dbReference>
<comment type="subcellular location">
    <subcellularLocation>
        <location evidence="1">Nucleus</location>
    </subcellularLocation>
</comment>
<feature type="compositionally biased region" description="Polar residues" evidence="4">
    <location>
        <begin position="248"/>
        <end position="274"/>
    </location>
</feature>
<dbReference type="GeneID" id="13282176"/>
<evidence type="ECO:0000256" key="1">
    <source>
        <dbReference type="ARBA" id="ARBA00004123"/>
    </source>
</evidence>
<keyword evidence="2" id="KW-0227">DNA damage</keyword>
<gene>
    <name evidence="6" type="ORF">LEMA_P079680.1</name>
</gene>
<evidence type="ECO:0000256" key="4">
    <source>
        <dbReference type="SAM" id="MobiDB-lite"/>
    </source>
</evidence>
<dbReference type="SMART" id="SM00292">
    <property type="entry name" value="BRCT"/>
    <property type="match status" value="2"/>
</dbReference>
<dbReference type="InParanoid" id="E5A531"/>
<dbReference type="OrthoDB" id="342264at2759"/>
<dbReference type="Gene3D" id="3.40.50.10190">
    <property type="entry name" value="BRCT domain"/>
    <property type="match status" value="2"/>
</dbReference>
<protein>
    <recommendedName>
        <fullName evidence="5">BRCT domain-containing protein</fullName>
    </recommendedName>
</protein>
<dbReference type="InterPro" id="IPR036420">
    <property type="entry name" value="BRCT_dom_sf"/>
</dbReference>
<evidence type="ECO:0000256" key="2">
    <source>
        <dbReference type="ARBA" id="ARBA00022763"/>
    </source>
</evidence>
<dbReference type="CDD" id="cd17744">
    <property type="entry name" value="BRCT_MDC1_rpt1"/>
    <property type="match status" value="1"/>
</dbReference>
<reference evidence="7" key="1">
    <citation type="journal article" date="2011" name="Nat. Commun.">
        <title>Effector diversification within compartments of the Leptosphaeria maculans genome affected by Repeat-Induced Point mutations.</title>
        <authorList>
            <person name="Rouxel T."/>
            <person name="Grandaubert J."/>
            <person name="Hane J.K."/>
            <person name="Hoede C."/>
            <person name="van de Wouw A.P."/>
            <person name="Couloux A."/>
            <person name="Dominguez V."/>
            <person name="Anthouard V."/>
            <person name="Bally P."/>
            <person name="Bourras S."/>
            <person name="Cozijnsen A.J."/>
            <person name="Ciuffetti L.M."/>
            <person name="Degrave A."/>
            <person name="Dilmaghani A."/>
            <person name="Duret L."/>
            <person name="Fudal I."/>
            <person name="Goodwin S.B."/>
            <person name="Gout L."/>
            <person name="Glaser N."/>
            <person name="Linglin J."/>
            <person name="Kema G.H.J."/>
            <person name="Lapalu N."/>
            <person name="Lawrence C.B."/>
            <person name="May K."/>
            <person name="Meyer M."/>
            <person name="Ollivier B."/>
            <person name="Poulain J."/>
            <person name="Schoch C.L."/>
            <person name="Simon A."/>
            <person name="Spatafora J.W."/>
            <person name="Stachowiak A."/>
            <person name="Turgeon B.G."/>
            <person name="Tyler B.M."/>
            <person name="Vincent D."/>
            <person name="Weissenbach J."/>
            <person name="Amselem J."/>
            <person name="Quesneville H."/>
            <person name="Oliver R.P."/>
            <person name="Wincker P."/>
            <person name="Balesdent M.-H."/>
            <person name="Howlett B.J."/>
        </authorList>
    </citation>
    <scope>NUCLEOTIDE SEQUENCE [LARGE SCALE GENOMIC DNA]</scope>
    <source>
        <strain evidence="7">JN3 / isolate v23.1.3 / race Av1-4-5-6-7-8</strain>
    </source>
</reference>
<dbReference type="Proteomes" id="UP000002668">
    <property type="component" value="Genome"/>
</dbReference>
<keyword evidence="3" id="KW-0539">Nucleus</keyword>
<dbReference type="HOGENOM" id="CLU_032842_0_0_1"/>
<feature type="compositionally biased region" description="Polar residues" evidence="4">
    <location>
        <begin position="380"/>
        <end position="402"/>
    </location>
</feature>
<evidence type="ECO:0000259" key="5">
    <source>
        <dbReference type="PROSITE" id="PS50172"/>
    </source>
</evidence>
<feature type="domain" description="BRCT" evidence="5">
    <location>
        <begin position="429"/>
        <end position="495"/>
    </location>
</feature>
<dbReference type="EMBL" id="FP929134">
    <property type="protein sequence ID" value="CBX98729.1"/>
    <property type="molecule type" value="Genomic_DNA"/>
</dbReference>
<accession>E5A531</accession>
<dbReference type="PANTHER" id="PTHR23196:SF1">
    <property type="entry name" value="PAX-INTERACTING PROTEIN 1"/>
    <property type="match status" value="1"/>
</dbReference>
<dbReference type="STRING" id="985895.E5A531"/>